<dbReference type="InterPro" id="IPR007372">
    <property type="entry name" value="Lipid/polyisoprenoid-bd_YceI"/>
</dbReference>
<keyword evidence="3" id="KW-1185">Reference proteome</keyword>
<dbReference type="SMART" id="SM00867">
    <property type="entry name" value="YceI"/>
    <property type="match status" value="1"/>
</dbReference>
<dbReference type="PANTHER" id="PTHR34406">
    <property type="entry name" value="PROTEIN YCEI"/>
    <property type="match status" value="1"/>
</dbReference>
<organism evidence="2 3">
    <name type="scientific">Deinococcus xianganensis</name>
    <dbReference type="NCBI Taxonomy" id="1507289"/>
    <lineage>
        <taxon>Bacteria</taxon>
        <taxon>Thermotogati</taxon>
        <taxon>Deinococcota</taxon>
        <taxon>Deinococci</taxon>
        <taxon>Deinococcales</taxon>
        <taxon>Deinococcaceae</taxon>
        <taxon>Deinococcus</taxon>
    </lineage>
</organism>
<protein>
    <recommendedName>
        <fullName evidence="1">Lipid/polyisoprenoid-binding YceI-like domain-containing protein</fullName>
    </recommendedName>
</protein>
<dbReference type="PANTHER" id="PTHR34406:SF1">
    <property type="entry name" value="PROTEIN YCEI"/>
    <property type="match status" value="1"/>
</dbReference>
<reference evidence="2 3" key="1">
    <citation type="submission" date="2019-11" db="EMBL/GenBank/DDBJ databases">
        <title>Genome sequence of Deinococcus xianganensis Y35, AI-2 producing algicidal bacterium, isolated from lake water.</title>
        <authorList>
            <person name="Li Y."/>
        </authorList>
    </citation>
    <scope>NUCLEOTIDE SEQUENCE [LARGE SCALE GENOMIC DNA]</scope>
    <source>
        <strain evidence="2 3">Y35</strain>
    </source>
</reference>
<feature type="domain" description="Lipid/polyisoprenoid-binding YceI-like" evidence="1">
    <location>
        <begin position="42"/>
        <end position="210"/>
    </location>
</feature>
<evidence type="ECO:0000259" key="1">
    <source>
        <dbReference type="SMART" id="SM00867"/>
    </source>
</evidence>
<dbReference type="AlphaFoldDB" id="A0A6I4YG29"/>
<comment type="caution">
    <text evidence="2">The sequence shown here is derived from an EMBL/GenBank/DDBJ whole genome shotgun (WGS) entry which is preliminary data.</text>
</comment>
<name>A0A6I4YG29_9DEIO</name>
<dbReference type="SUPFAM" id="SSF101874">
    <property type="entry name" value="YceI-like"/>
    <property type="match status" value="1"/>
</dbReference>
<dbReference type="Pfam" id="PF04264">
    <property type="entry name" value="YceI"/>
    <property type="match status" value="1"/>
</dbReference>
<accession>A0A6I4YG29</accession>
<dbReference type="RefSeq" id="WP_160980067.1">
    <property type="nucleotide sequence ID" value="NZ_WVHK01000047.1"/>
</dbReference>
<gene>
    <name evidence="2" type="ORF">GLX28_12800</name>
</gene>
<dbReference type="InterPro" id="IPR036761">
    <property type="entry name" value="TTHA0802/YceI-like_sf"/>
</dbReference>
<evidence type="ECO:0000313" key="3">
    <source>
        <dbReference type="Proteomes" id="UP000430519"/>
    </source>
</evidence>
<dbReference type="Proteomes" id="UP000430519">
    <property type="component" value="Unassembled WGS sequence"/>
</dbReference>
<evidence type="ECO:0000313" key="2">
    <source>
        <dbReference type="EMBL" id="MXV20512.1"/>
    </source>
</evidence>
<dbReference type="Gene3D" id="2.40.128.110">
    <property type="entry name" value="Lipid/polyisoprenoid-binding, YceI-like"/>
    <property type="match status" value="1"/>
</dbReference>
<proteinExistence type="predicted"/>
<dbReference type="EMBL" id="WVHK01000047">
    <property type="protein sequence ID" value="MXV20512.1"/>
    <property type="molecule type" value="Genomic_DNA"/>
</dbReference>
<sequence length="210" mass="21788">MNRSVIGRPAASAAALLPRRAPPPPWTRPALLGALLGTTLLSATLLAGAQVAVRASDASVTFAYRVTLIPVTGSVNALSSSGTLDFADLQATRATVRVDLGSLKTGIALRDQHAREALGAAEHPTATFTLNRFDGPTRVASGQTVTGDASGSFTLNGVTRPLRAPVTLTRSGERLNVRSAFTLRPQEYGVNVRGADQTTSVTVNFTLGAP</sequence>